<comment type="caution">
    <text evidence="1">The sequence shown here is derived from an EMBL/GenBank/DDBJ whole genome shotgun (WGS) entry which is preliminary data.</text>
</comment>
<sequence length="81" mass="8978">MTPELRHETVAVLRLTTSQQTALARFRPGEWRGVHPDINPRTAAALLSAGLVESEVSAGRRRYRLTLDGERARAMSGRIVP</sequence>
<evidence type="ECO:0000313" key="3">
    <source>
        <dbReference type="Proteomes" id="UP000706039"/>
    </source>
</evidence>
<proteinExistence type="predicted"/>
<organism evidence="1 3">
    <name type="scientific">Sphingomonas colocasiae</name>
    <dbReference type="NCBI Taxonomy" id="1848973"/>
    <lineage>
        <taxon>Bacteria</taxon>
        <taxon>Pseudomonadati</taxon>
        <taxon>Pseudomonadota</taxon>
        <taxon>Alphaproteobacteria</taxon>
        <taxon>Sphingomonadales</taxon>
        <taxon>Sphingomonadaceae</taxon>
        <taxon>Sphingomonas</taxon>
    </lineage>
</organism>
<evidence type="ECO:0000313" key="2">
    <source>
        <dbReference type="EMBL" id="MBY8826422.1"/>
    </source>
</evidence>
<name>A0ABS7PPN0_9SPHN</name>
<dbReference type="RefSeq" id="WP_222990407.1">
    <property type="nucleotide sequence ID" value="NZ_JAINVV010000006.1"/>
</dbReference>
<dbReference type="Proteomes" id="UP000706039">
    <property type="component" value="Unassembled WGS sequence"/>
</dbReference>
<protein>
    <submittedName>
        <fullName evidence="1">Uncharacterized protein</fullName>
    </submittedName>
</protein>
<evidence type="ECO:0000313" key="1">
    <source>
        <dbReference type="EMBL" id="MBY8823287.1"/>
    </source>
</evidence>
<gene>
    <name evidence="1" type="ORF">K7G82_13355</name>
    <name evidence="2" type="ORF">K7G82_29230</name>
</gene>
<keyword evidence="3" id="KW-1185">Reference proteome</keyword>
<dbReference type="EMBL" id="JAINVV010000018">
    <property type="protein sequence ID" value="MBY8826422.1"/>
    <property type="molecule type" value="Genomic_DNA"/>
</dbReference>
<dbReference type="EMBL" id="JAINVV010000006">
    <property type="protein sequence ID" value="MBY8823287.1"/>
    <property type="molecule type" value="Genomic_DNA"/>
</dbReference>
<accession>A0ABS7PPN0</accession>
<reference evidence="1 3" key="1">
    <citation type="submission" date="2021-08" db="EMBL/GenBank/DDBJ databases">
        <authorList>
            <person name="Tuo L."/>
        </authorList>
    </citation>
    <scope>NUCLEOTIDE SEQUENCE [LARGE SCALE GENOMIC DNA]</scope>
    <source>
        <strain evidence="1 3">JCM 31229</strain>
    </source>
</reference>